<dbReference type="PANTHER" id="PTHR30363:SF55">
    <property type="entry name" value="HTH-TYPE TRANSCRIPTIONAL REGULATOR ULAR"/>
    <property type="match status" value="1"/>
</dbReference>
<dbReference type="SUPFAM" id="SSF100950">
    <property type="entry name" value="NagB/RpiA/CoA transferase-like"/>
    <property type="match status" value="1"/>
</dbReference>
<comment type="caution">
    <text evidence="5">The sequence shown here is derived from an EMBL/GenBank/DDBJ whole genome shotgun (WGS) entry which is preliminary data.</text>
</comment>
<dbReference type="SMART" id="SM00420">
    <property type="entry name" value="HTH_DEOR"/>
    <property type="match status" value="1"/>
</dbReference>
<evidence type="ECO:0000256" key="1">
    <source>
        <dbReference type="ARBA" id="ARBA00023015"/>
    </source>
</evidence>
<dbReference type="InterPro" id="IPR050313">
    <property type="entry name" value="Carb_Metab_HTH_regulators"/>
</dbReference>
<dbReference type="PROSITE" id="PS51000">
    <property type="entry name" value="HTH_DEOR_2"/>
    <property type="match status" value="1"/>
</dbReference>
<dbReference type="GO" id="GO:0003700">
    <property type="term" value="F:DNA-binding transcription factor activity"/>
    <property type="evidence" value="ECO:0007669"/>
    <property type="project" value="InterPro"/>
</dbReference>
<evidence type="ECO:0000256" key="3">
    <source>
        <dbReference type="ARBA" id="ARBA00023163"/>
    </source>
</evidence>
<dbReference type="InterPro" id="IPR036390">
    <property type="entry name" value="WH_DNA-bd_sf"/>
</dbReference>
<dbReference type="PANTHER" id="PTHR30363">
    <property type="entry name" value="HTH-TYPE TRANSCRIPTIONAL REGULATOR SRLR-RELATED"/>
    <property type="match status" value="1"/>
</dbReference>
<dbReference type="InterPro" id="IPR037171">
    <property type="entry name" value="NagB/RpiA_transferase-like"/>
</dbReference>
<evidence type="ECO:0000313" key="5">
    <source>
        <dbReference type="EMBL" id="RPE85734.1"/>
    </source>
</evidence>
<dbReference type="NCBIfam" id="NF010034">
    <property type="entry name" value="PRK13509.1"/>
    <property type="match status" value="1"/>
</dbReference>
<dbReference type="InterPro" id="IPR018356">
    <property type="entry name" value="Tscrpt_reg_HTH_DeoR_CS"/>
</dbReference>
<dbReference type="SMART" id="SM01134">
    <property type="entry name" value="DeoRC"/>
    <property type="match status" value="1"/>
</dbReference>
<gene>
    <name evidence="5" type="ORF">EDC46_0114</name>
</gene>
<dbReference type="GO" id="GO:0003677">
    <property type="term" value="F:DNA binding"/>
    <property type="evidence" value="ECO:0007669"/>
    <property type="project" value="UniProtKB-KW"/>
</dbReference>
<evidence type="ECO:0000256" key="2">
    <source>
        <dbReference type="ARBA" id="ARBA00023125"/>
    </source>
</evidence>
<dbReference type="Pfam" id="PF08220">
    <property type="entry name" value="HTH_DeoR"/>
    <property type="match status" value="1"/>
</dbReference>
<sequence length="249" mass="27499">MNENYRHLQLLTALEEKKRLSIQEIIGLLDISPATARRDITKLSEQGKLHKVRNGAEAISLHRVAILPLMKINNIDEKQRIADTAAKLCKDGESVILTCGSTMKMLGSSLCGRDVQIITHFLPLANYLIEQDHNDVVIIGGQYSKNQAITLSMSSHNDSMYAANIMFTSGKGLTTAGLYKTDMLIANSEQRMRSKVSKLVVLLDSSKLGQQAGMLFESLHNIDLLITGKEAEPNIIEQLRSEGLNIILA</sequence>
<keyword evidence="2" id="KW-0238">DNA-binding</keyword>
<dbReference type="AlphaFoldDB" id="A0A3N4WKT6"/>
<reference evidence="5 6" key="1">
    <citation type="submission" date="2018-11" db="EMBL/GenBank/DDBJ databases">
        <title>Genomic Encyclopedia of Type Strains, Phase IV (KMG-IV): sequencing the most valuable type-strain genomes for metagenomic binning, comparative biology and taxonomic classification.</title>
        <authorList>
            <person name="Goeker M."/>
        </authorList>
    </citation>
    <scope>NUCLEOTIDE SEQUENCE [LARGE SCALE GENOMIC DNA]</scope>
    <source>
        <strain evidence="5 6">DSM 27238</strain>
    </source>
</reference>
<keyword evidence="6" id="KW-1185">Reference proteome</keyword>
<dbReference type="InterPro" id="IPR036388">
    <property type="entry name" value="WH-like_DNA-bd_sf"/>
</dbReference>
<name>A0A3N4WKT6_9PAST</name>
<dbReference type="EMBL" id="RKQP01000001">
    <property type="protein sequence ID" value="RPE85734.1"/>
    <property type="molecule type" value="Genomic_DNA"/>
</dbReference>
<dbReference type="Gene3D" id="1.10.10.10">
    <property type="entry name" value="Winged helix-like DNA-binding domain superfamily/Winged helix DNA-binding domain"/>
    <property type="match status" value="1"/>
</dbReference>
<dbReference type="InterPro" id="IPR014036">
    <property type="entry name" value="DeoR-like_C"/>
</dbReference>
<accession>A0A3N4WKT6</accession>
<keyword evidence="1" id="KW-0805">Transcription regulation</keyword>
<evidence type="ECO:0000259" key="4">
    <source>
        <dbReference type="PROSITE" id="PS51000"/>
    </source>
</evidence>
<keyword evidence="3" id="KW-0804">Transcription</keyword>
<dbReference type="PRINTS" id="PR00037">
    <property type="entry name" value="HTHLACR"/>
</dbReference>
<organism evidence="5 6">
    <name type="scientific">Vespertiliibacter pulmonis</name>
    <dbReference type="NCBI Taxonomy" id="1443036"/>
    <lineage>
        <taxon>Bacteria</taxon>
        <taxon>Pseudomonadati</taxon>
        <taxon>Pseudomonadota</taxon>
        <taxon>Gammaproteobacteria</taxon>
        <taxon>Pasteurellales</taxon>
        <taxon>Pasteurellaceae</taxon>
        <taxon>Vespertiliibacter</taxon>
    </lineage>
</organism>
<dbReference type="Proteomes" id="UP000281691">
    <property type="component" value="Unassembled WGS sequence"/>
</dbReference>
<dbReference type="RefSeq" id="WP_124210321.1">
    <property type="nucleotide sequence ID" value="NZ_CP016615.1"/>
</dbReference>
<proteinExistence type="predicted"/>
<dbReference type="Pfam" id="PF00455">
    <property type="entry name" value="DeoRC"/>
    <property type="match status" value="1"/>
</dbReference>
<dbReference type="PROSITE" id="PS00894">
    <property type="entry name" value="HTH_DEOR_1"/>
    <property type="match status" value="1"/>
</dbReference>
<dbReference type="OrthoDB" id="5685843at2"/>
<dbReference type="SUPFAM" id="SSF46785">
    <property type="entry name" value="Winged helix' DNA-binding domain"/>
    <property type="match status" value="1"/>
</dbReference>
<feature type="domain" description="HTH deoR-type" evidence="4">
    <location>
        <begin position="3"/>
        <end position="58"/>
    </location>
</feature>
<protein>
    <submittedName>
        <fullName evidence="5">DeoR family transcriptional regulator</fullName>
    </submittedName>
</protein>
<evidence type="ECO:0000313" key="6">
    <source>
        <dbReference type="Proteomes" id="UP000281691"/>
    </source>
</evidence>
<dbReference type="InterPro" id="IPR001034">
    <property type="entry name" value="DeoR_HTH"/>
</dbReference>